<dbReference type="GO" id="GO:0012505">
    <property type="term" value="C:endomembrane system"/>
    <property type="evidence" value="ECO:0007669"/>
    <property type="project" value="UniProtKB-ARBA"/>
</dbReference>
<protein>
    <recommendedName>
        <fullName evidence="9">Vesicle transport protein</fullName>
    </recommendedName>
</protein>
<comment type="similarity">
    <text evidence="8 9">Belongs to the SFT2 family.</text>
</comment>
<comment type="function">
    <text evidence="1 9">May be involved in fusion of retrograde transport vesicles derived from an endocytic compartment with the Golgi complex.</text>
</comment>
<dbReference type="GO" id="GO:0016192">
    <property type="term" value="P:vesicle-mediated transport"/>
    <property type="evidence" value="ECO:0007669"/>
    <property type="project" value="InterPro"/>
</dbReference>
<name>A0A1B6JQN9_9HEMI</name>
<keyword evidence="7 9" id="KW-0472">Membrane</keyword>
<dbReference type="PANTHER" id="PTHR23137:SF36">
    <property type="entry name" value="VESICLE TRANSPORT PROTEIN SFT2C"/>
    <property type="match status" value="1"/>
</dbReference>
<evidence type="ECO:0000256" key="7">
    <source>
        <dbReference type="ARBA" id="ARBA00023136"/>
    </source>
</evidence>
<dbReference type="GO" id="GO:0005737">
    <property type="term" value="C:cytoplasm"/>
    <property type="evidence" value="ECO:0007669"/>
    <property type="project" value="UniProtKB-ARBA"/>
</dbReference>
<evidence type="ECO:0000256" key="5">
    <source>
        <dbReference type="ARBA" id="ARBA00022927"/>
    </source>
</evidence>
<dbReference type="PANTHER" id="PTHR23137">
    <property type="entry name" value="VESICLE TRANSPORT PROTEIN-RELATED"/>
    <property type="match status" value="1"/>
</dbReference>
<evidence type="ECO:0000256" key="6">
    <source>
        <dbReference type="ARBA" id="ARBA00022989"/>
    </source>
</evidence>
<gene>
    <name evidence="10" type="ORF">g.4090</name>
</gene>
<evidence type="ECO:0000256" key="1">
    <source>
        <dbReference type="ARBA" id="ARBA00003566"/>
    </source>
</evidence>
<keyword evidence="3 9" id="KW-0813">Transport</keyword>
<feature type="transmembrane region" description="Helical" evidence="9">
    <location>
        <begin position="139"/>
        <end position="168"/>
    </location>
</feature>
<dbReference type="EMBL" id="GECU01006148">
    <property type="protein sequence ID" value="JAT01559.1"/>
    <property type="molecule type" value="Transcribed_RNA"/>
</dbReference>
<dbReference type="Pfam" id="PF04178">
    <property type="entry name" value="Got1"/>
    <property type="match status" value="1"/>
</dbReference>
<dbReference type="InterPro" id="IPR011691">
    <property type="entry name" value="Vesicle_transpt_SFT2"/>
</dbReference>
<dbReference type="InterPro" id="IPR007305">
    <property type="entry name" value="Vesicle_transpt_Got1/SFT2"/>
</dbReference>
<feature type="transmembrane region" description="Helical" evidence="9">
    <location>
        <begin position="75"/>
        <end position="93"/>
    </location>
</feature>
<accession>A0A1B6JQN9</accession>
<comment type="subcellular location">
    <subcellularLocation>
        <location evidence="2 9">Membrane</location>
        <topology evidence="2 9">Multi-pass membrane protein</topology>
    </subcellularLocation>
</comment>
<proteinExistence type="inferred from homology"/>
<evidence type="ECO:0000313" key="10">
    <source>
        <dbReference type="EMBL" id="JAT01559.1"/>
    </source>
</evidence>
<feature type="transmembrane region" description="Helical" evidence="9">
    <location>
        <begin position="114"/>
        <end position="133"/>
    </location>
</feature>
<evidence type="ECO:0000256" key="3">
    <source>
        <dbReference type="ARBA" id="ARBA00022448"/>
    </source>
</evidence>
<keyword evidence="4 9" id="KW-0812">Transmembrane</keyword>
<dbReference type="GO" id="GO:0016020">
    <property type="term" value="C:membrane"/>
    <property type="evidence" value="ECO:0007669"/>
    <property type="project" value="UniProtKB-SubCell"/>
</dbReference>
<organism evidence="10">
    <name type="scientific">Homalodisca liturata</name>
    <dbReference type="NCBI Taxonomy" id="320908"/>
    <lineage>
        <taxon>Eukaryota</taxon>
        <taxon>Metazoa</taxon>
        <taxon>Ecdysozoa</taxon>
        <taxon>Arthropoda</taxon>
        <taxon>Hexapoda</taxon>
        <taxon>Insecta</taxon>
        <taxon>Pterygota</taxon>
        <taxon>Neoptera</taxon>
        <taxon>Paraneoptera</taxon>
        <taxon>Hemiptera</taxon>
        <taxon>Auchenorrhyncha</taxon>
        <taxon>Membracoidea</taxon>
        <taxon>Cicadellidae</taxon>
        <taxon>Cicadellinae</taxon>
        <taxon>Proconiini</taxon>
        <taxon>Homalodisca</taxon>
    </lineage>
</organism>
<evidence type="ECO:0000256" key="2">
    <source>
        <dbReference type="ARBA" id="ARBA00004141"/>
    </source>
</evidence>
<evidence type="ECO:0000256" key="4">
    <source>
        <dbReference type="ARBA" id="ARBA00022692"/>
    </source>
</evidence>
<dbReference type="AlphaFoldDB" id="A0A1B6JQN9"/>
<evidence type="ECO:0000256" key="8">
    <source>
        <dbReference type="ARBA" id="ARBA00025800"/>
    </source>
</evidence>
<keyword evidence="5 9" id="KW-0653">Protein transport</keyword>
<sequence>DPLQEALNAKRSQSFYSIPATHSNFFKTQKVDMEYFGLSFRQRIFAFVICLFIGALLFLYSFTRLLTSLINPAGFVLPYALSNVIFFLMFGFLSGFKSYFGNLFSKNKRAFTTAFIVSTFVTLYSTLFFKSYFLNLSLMFVQVVMFVCFALTFLPGGASGISSIVGMFF</sequence>
<keyword evidence="6 9" id="KW-1133">Transmembrane helix</keyword>
<reference evidence="10" key="1">
    <citation type="submission" date="2015-11" db="EMBL/GenBank/DDBJ databases">
        <title>De novo transcriptome assembly of four potential Pierce s Disease insect vectors from Arizona vineyards.</title>
        <authorList>
            <person name="Tassone E.E."/>
        </authorList>
    </citation>
    <scope>NUCLEOTIDE SEQUENCE</scope>
</reference>
<evidence type="ECO:0000256" key="9">
    <source>
        <dbReference type="RuleBase" id="RU363111"/>
    </source>
</evidence>
<dbReference type="GO" id="GO:0015031">
    <property type="term" value="P:protein transport"/>
    <property type="evidence" value="ECO:0007669"/>
    <property type="project" value="UniProtKB-KW"/>
</dbReference>
<feature type="non-terminal residue" evidence="10">
    <location>
        <position position="1"/>
    </location>
</feature>
<feature type="transmembrane region" description="Helical" evidence="9">
    <location>
        <begin position="44"/>
        <end position="63"/>
    </location>
</feature>